<dbReference type="InterPro" id="IPR007168">
    <property type="entry name" value="Phageshock_PspC_N"/>
</dbReference>
<comment type="caution">
    <text evidence="3">The sequence shown here is derived from an EMBL/GenBank/DDBJ whole genome shotgun (WGS) entry which is preliminary data.</text>
</comment>
<protein>
    <recommendedName>
        <fullName evidence="2">Phage shock protein PspC N-terminal domain-containing protein</fullName>
    </recommendedName>
</protein>
<reference evidence="3" key="1">
    <citation type="journal article" date="2015" name="Nature">
        <title>Complex archaea that bridge the gap between prokaryotes and eukaryotes.</title>
        <authorList>
            <person name="Spang A."/>
            <person name="Saw J.H."/>
            <person name="Jorgensen S.L."/>
            <person name="Zaremba-Niedzwiedzka K."/>
            <person name="Martijn J."/>
            <person name="Lind A.E."/>
            <person name="van Eijk R."/>
            <person name="Schleper C."/>
            <person name="Guy L."/>
            <person name="Ettema T.J."/>
        </authorList>
    </citation>
    <scope>NUCLEOTIDE SEQUENCE</scope>
</reference>
<dbReference type="AlphaFoldDB" id="A0A0F9PD01"/>
<feature type="transmembrane region" description="Helical" evidence="1">
    <location>
        <begin position="37"/>
        <end position="59"/>
    </location>
</feature>
<organism evidence="3">
    <name type="scientific">marine sediment metagenome</name>
    <dbReference type="NCBI Taxonomy" id="412755"/>
    <lineage>
        <taxon>unclassified sequences</taxon>
        <taxon>metagenomes</taxon>
        <taxon>ecological metagenomes</taxon>
    </lineage>
</organism>
<name>A0A0F9PD01_9ZZZZ</name>
<keyword evidence="1" id="KW-0472">Membrane</keyword>
<keyword evidence="1" id="KW-1133">Transmembrane helix</keyword>
<gene>
    <name evidence="3" type="ORF">LCGC14_1153530</name>
</gene>
<evidence type="ECO:0000259" key="2">
    <source>
        <dbReference type="Pfam" id="PF04024"/>
    </source>
</evidence>
<dbReference type="Pfam" id="PF04024">
    <property type="entry name" value="PspC"/>
    <property type="match status" value="1"/>
</dbReference>
<sequence length="75" mass="9151">MSIFYQLLYYFQKRGFEVCRRIAERLGIRIRVVRTSFIYLTFVTLGFGFALYLFLAFWLRIKDLVYTKRTSVFDL</sequence>
<keyword evidence="1" id="KW-0812">Transmembrane</keyword>
<evidence type="ECO:0000256" key="1">
    <source>
        <dbReference type="SAM" id="Phobius"/>
    </source>
</evidence>
<proteinExistence type="predicted"/>
<evidence type="ECO:0000313" key="3">
    <source>
        <dbReference type="EMBL" id="KKM98875.1"/>
    </source>
</evidence>
<dbReference type="EMBL" id="LAZR01005566">
    <property type="protein sequence ID" value="KKM98875.1"/>
    <property type="molecule type" value="Genomic_DNA"/>
</dbReference>
<feature type="domain" description="Phage shock protein PspC N-terminal" evidence="2">
    <location>
        <begin position="18"/>
        <end position="58"/>
    </location>
</feature>
<accession>A0A0F9PD01</accession>